<gene>
    <name evidence="1" type="ORF">BST13_35145</name>
</gene>
<name>A0A1X0A0C4_9MYCO</name>
<protein>
    <submittedName>
        <fullName evidence="1">Uncharacterized protein</fullName>
    </submittedName>
</protein>
<proteinExistence type="predicted"/>
<reference evidence="1 2" key="1">
    <citation type="submission" date="2017-02" db="EMBL/GenBank/DDBJ databases">
        <title>The new phylogeny of genus Mycobacterium.</title>
        <authorList>
            <person name="Tortoli E."/>
            <person name="Trovato A."/>
            <person name="Cirillo D.M."/>
        </authorList>
    </citation>
    <scope>NUCLEOTIDE SEQUENCE [LARGE SCALE GENOMIC DNA]</scope>
    <source>
        <strain evidence="1 2">RW6</strain>
    </source>
</reference>
<dbReference type="EMBL" id="MVHF01000062">
    <property type="protein sequence ID" value="ORA23392.1"/>
    <property type="molecule type" value="Genomic_DNA"/>
</dbReference>
<comment type="caution">
    <text evidence="1">The sequence shown here is derived from an EMBL/GenBank/DDBJ whole genome shotgun (WGS) entry which is preliminary data.</text>
</comment>
<evidence type="ECO:0000313" key="2">
    <source>
        <dbReference type="Proteomes" id="UP000192448"/>
    </source>
</evidence>
<dbReference type="STRING" id="1927124.BST13_35145"/>
<evidence type="ECO:0000313" key="1">
    <source>
        <dbReference type="EMBL" id="ORA23392.1"/>
    </source>
</evidence>
<accession>A0A1X0A0C4</accession>
<sequence>MRSELARITYKPGWEFTLYDTGGELQLAVVTPEVPCSRGGPPIRVGAPTTIPPTRTRTEFHAFVRAAIDTVESHEIDEWLKVDGHPMNDPHK</sequence>
<organism evidence="1 2">
    <name type="scientific">Mycobacterium aquaticum</name>
    <dbReference type="NCBI Taxonomy" id="1927124"/>
    <lineage>
        <taxon>Bacteria</taxon>
        <taxon>Bacillati</taxon>
        <taxon>Actinomycetota</taxon>
        <taxon>Actinomycetes</taxon>
        <taxon>Mycobacteriales</taxon>
        <taxon>Mycobacteriaceae</taxon>
        <taxon>Mycobacterium</taxon>
    </lineage>
</organism>
<dbReference type="RefSeq" id="WP_083170474.1">
    <property type="nucleotide sequence ID" value="NZ_MVHF01000062.1"/>
</dbReference>
<dbReference type="AlphaFoldDB" id="A0A1X0A0C4"/>
<keyword evidence="2" id="KW-1185">Reference proteome</keyword>
<dbReference type="Proteomes" id="UP000192448">
    <property type="component" value="Unassembled WGS sequence"/>
</dbReference>